<dbReference type="SUPFAM" id="SSF51445">
    <property type="entry name" value="(Trans)glycosidases"/>
    <property type="match status" value="1"/>
</dbReference>
<dbReference type="Gene3D" id="3.20.20.300">
    <property type="entry name" value="Glycoside hydrolase, family 3, N-terminal domain"/>
    <property type="match status" value="1"/>
</dbReference>
<dbReference type="AlphaFoldDB" id="A0A7V8UAJ2"/>
<dbReference type="Proteomes" id="UP000572407">
    <property type="component" value="Unassembled WGS sequence"/>
</dbReference>
<keyword evidence="3" id="KW-0326">Glycosidase</keyword>
<evidence type="ECO:0000256" key="2">
    <source>
        <dbReference type="ARBA" id="ARBA00022801"/>
    </source>
</evidence>
<organism evidence="5 6">
    <name type="scientific">Pseudomonas brassicacearum subsp. neoaurantiaca</name>
    <dbReference type="NCBI Taxonomy" id="494916"/>
    <lineage>
        <taxon>Bacteria</taxon>
        <taxon>Pseudomonadati</taxon>
        <taxon>Pseudomonadota</taxon>
        <taxon>Gammaproteobacteria</taxon>
        <taxon>Pseudomonadales</taxon>
        <taxon>Pseudomonadaceae</taxon>
        <taxon>Pseudomonas</taxon>
    </lineage>
</organism>
<name>A0A7V8UAJ2_9PSED</name>
<comment type="caution">
    <text evidence="5">The sequence shown here is derived from an EMBL/GenBank/DDBJ whole genome shotgun (WGS) entry which is preliminary data.</text>
</comment>
<dbReference type="EMBL" id="VDLV01000001">
    <property type="protein sequence ID" value="MBA1376432.1"/>
    <property type="molecule type" value="Genomic_DNA"/>
</dbReference>
<dbReference type="InterPro" id="IPR001764">
    <property type="entry name" value="Glyco_hydro_3_N"/>
</dbReference>
<sequence length="344" mass="36377">MSSELHKAAYSVLLPAFGDLILDENVCRFLSRGGVSILLGETREEYVRRQMSPSRKRVENQGTVVNVIRQAVTLAGAPVLVAVDQELGGIERLHQLVPPVASREALNGLASEEIERRCFKMASVARGLGVNLFLAPIVDVVTGANPWLQDRHLGADPKEVSRVSCAFIRGVQRAGVVATAKHFPGHYVTEQDPAVALATVPGPLALLQDNIGVFKDVIATGVKAVMPGPAVFPAIDPEHSASTSPKVISMLRDTLGFEGLIISDDLDAVSILRGNAITDTAVASLAAGAHLLLVSSESGLDAIAGAIVTAVQDGRLDRQLLLDAAARVRELAAANHDSYNTNRG</sequence>
<dbReference type="Pfam" id="PF00933">
    <property type="entry name" value="Glyco_hydro_3"/>
    <property type="match status" value="1"/>
</dbReference>
<evidence type="ECO:0000259" key="4">
    <source>
        <dbReference type="Pfam" id="PF00933"/>
    </source>
</evidence>
<dbReference type="InterPro" id="IPR050226">
    <property type="entry name" value="NagZ_Beta-hexosaminidase"/>
</dbReference>
<accession>A0A7V8UAJ2</accession>
<evidence type="ECO:0000313" key="6">
    <source>
        <dbReference type="Proteomes" id="UP000572407"/>
    </source>
</evidence>
<dbReference type="InterPro" id="IPR017853">
    <property type="entry name" value="GH"/>
</dbReference>
<evidence type="ECO:0000256" key="1">
    <source>
        <dbReference type="ARBA" id="ARBA00005336"/>
    </source>
</evidence>
<dbReference type="GO" id="GO:0009254">
    <property type="term" value="P:peptidoglycan turnover"/>
    <property type="evidence" value="ECO:0007669"/>
    <property type="project" value="TreeGrafter"/>
</dbReference>
<proteinExistence type="inferred from homology"/>
<gene>
    <name evidence="5" type="ORF">FHK92_01090</name>
</gene>
<dbReference type="PANTHER" id="PTHR30480:SF16">
    <property type="entry name" value="GLYCOSIDE HYDROLASE FAMILY 3 DOMAIN PROTEIN"/>
    <property type="match status" value="1"/>
</dbReference>
<dbReference type="RefSeq" id="WP_181286395.1">
    <property type="nucleotide sequence ID" value="NZ_VDLV01000001.1"/>
</dbReference>
<dbReference type="PANTHER" id="PTHR30480">
    <property type="entry name" value="BETA-HEXOSAMINIDASE-RELATED"/>
    <property type="match status" value="1"/>
</dbReference>
<reference evidence="5 6" key="1">
    <citation type="submission" date="2019-06" db="EMBL/GenBank/DDBJ databases">
        <title>Analysis of the biodiversity of Brassica napus bacterial endophytes for the selection of potential efficient biofertilizers for rapeseed crops.</title>
        <authorList>
            <person name="Jimenez-Gomez A."/>
            <person name="Saati-Santamaria Z."/>
            <person name="Menendez E."/>
            <person name="Rivas R."/>
            <person name="Mateos P.F."/>
            <person name="Velazquez E."/>
            <person name="Garcia-Fraile P."/>
        </authorList>
    </citation>
    <scope>NUCLEOTIDE SEQUENCE [LARGE SCALE GENOMIC DNA]</scope>
    <source>
        <strain evidence="5 6">CDVBN10</strain>
    </source>
</reference>
<comment type="similarity">
    <text evidence="1">Belongs to the glycosyl hydrolase 3 family.</text>
</comment>
<feature type="domain" description="Glycoside hydrolase family 3 N-terminal" evidence="4">
    <location>
        <begin position="59"/>
        <end position="330"/>
    </location>
</feature>
<dbReference type="InterPro" id="IPR036962">
    <property type="entry name" value="Glyco_hydro_3_N_sf"/>
</dbReference>
<keyword evidence="2 5" id="KW-0378">Hydrolase</keyword>
<dbReference type="GO" id="GO:0005975">
    <property type="term" value="P:carbohydrate metabolic process"/>
    <property type="evidence" value="ECO:0007669"/>
    <property type="project" value="InterPro"/>
</dbReference>
<protein>
    <submittedName>
        <fullName evidence="5">Glycoside hydrolase family 3 protein</fullName>
    </submittedName>
</protein>
<dbReference type="GO" id="GO:0004553">
    <property type="term" value="F:hydrolase activity, hydrolyzing O-glycosyl compounds"/>
    <property type="evidence" value="ECO:0007669"/>
    <property type="project" value="InterPro"/>
</dbReference>
<evidence type="ECO:0000313" key="5">
    <source>
        <dbReference type="EMBL" id="MBA1376432.1"/>
    </source>
</evidence>
<evidence type="ECO:0000256" key="3">
    <source>
        <dbReference type="ARBA" id="ARBA00023295"/>
    </source>
</evidence>